<evidence type="ECO:0000313" key="2">
    <source>
        <dbReference type="EMBL" id="RXX21762.1"/>
    </source>
</evidence>
<comment type="caution">
    <text evidence="2">The sequence shown here is derived from an EMBL/GenBank/DDBJ whole genome shotgun (WGS) entry which is preliminary data.</text>
</comment>
<keyword evidence="1" id="KW-0175">Coiled coil</keyword>
<reference evidence="2 3" key="1">
    <citation type="submission" date="2018-05" db="EMBL/GenBank/DDBJ databases">
        <title>Streptococcus from otitis media.</title>
        <authorList>
            <person name="Wayes A.M."/>
            <person name="Jakubovics N.S."/>
        </authorList>
    </citation>
    <scope>NUCLEOTIDE SEQUENCE [LARGE SCALE GENOMIC DNA]</scope>
    <source>
        <strain evidence="2 3">NU39</strain>
    </source>
</reference>
<evidence type="ECO:0000313" key="3">
    <source>
        <dbReference type="Proteomes" id="UP000289921"/>
    </source>
</evidence>
<name>A0A4Q2FKH3_STROR</name>
<dbReference type="EMBL" id="QEWK01000002">
    <property type="protein sequence ID" value="RXX21762.1"/>
    <property type="molecule type" value="Genomic_DNA"/>
</dbReference>
<protein>
    <submittedName>
        <fullName evidence="2">Uncharacterized protein</fullName>
    </submittedName>
</protein>
<sequence>MGGLKKSLFLGYSRSSVHEVVNELKSQVNELEIRNSQLLKTIEELKDKELFVSEAIVEAKRVSIDIISEAEVQSEQLVNEMKTRIEQSVEELKQLEVTKQDIMNRTEFIKHELKQLLENQITIIDNIDTDIDNIDTGGVHHIEHIIDDLLSISREHLARASRILSLENSTSEDAIQNGKSNVSYLTPENNNVTDLNEPPIFSVDSF</sequence>
<organism evidence="2 3">
    <name type="scientific">Streptococcus oralis</name>
    <dbReference type="NCBI Taxonomy" id="1303"/>
    <lineage>
        <taxon>Bacteria</taxon>
        <taxon>Bacillati</taxon>
        <taxon>Bacillota</taxon>
        <taxon>Bacilli</taxon>
        <taxon>Lactobacillales</taxon>
        <taxon>Streptococcaceae</taxon>
        <taxon>Streptococcus</taxon>
    </lineage>
</organism>
<evidence type="ECO:0000256" key="1">
    <source>
        <dbReference type="SAM" id="Coils"/>
    </source>
</evidence>
<dbReference type="Proteomes" id="UP000289921">
    <property type="component" value="Unassembled WGS sequence"/>
</dbReference>
<proteinExistence type="predicted"/>
<feature type="coiled-coil region" evidence="1">
    <location>
        <begin position="78"/>
        <end position="105"/>
    </location>
</feature>
<feature type="coiled-coil region" evidence="1">
    <location>
        <begin position="14"/>
        <end position="48"/>
    </location>
</feature>
<accession>A0A4Q2FKH3</accession>
<dbReference type="AlphaFoldDB" id="A0A4Q2FKH3"/>
<dbReference type="RefSeq" id="WP_042769024.1">
    <property type="nucleotide sequence ID" value="NZ_QEWK01000002.1"/>
</dbReference>
<gene>
    <name evidence="2" type="ORF">DF217_04070</name>
</gene>